<dbReference type="Gene3D" id="1.10.10.60">
    <property type="entry name" value="Homeodomain-like"/>
    <property type="match status" value="1"/>
</dbReference>
<dbReference type="InterPro" id="IPR032687">
    <property type="entry name" value="AraC-type_N"/>
</dbReference>
<evidence type="ECO:0000313" key="6">
    <source>
        <dbReference type="Proteomes" id="UP000243053"/>
    </source>
</evidence>
<dbReference type="SMART" id="SM00342">
    <property type="entry name" value="HTH_ARAC"/>
    <property type="match status" value="1"/>
</dbReference>
<organism evidence="5 6">
    <name type="scientific">Colwellia psychrerythraea</name>
    <name type="common">Vibrio psychroerythus</name>
    <dbReference type="NCBI Taxonomy" id="28229"/>
    <lineage>
        <taxon>Bacteria</taxon>
        <taxon>Pseudomonadati</taxon>
        <taxon>Pseudomonadota</taxon>
        <taxon>Gammaproteobacteria</taxon>
        <taxon>Alteromonadales</taxon>
        <taxon>Colwelliaceae</taxon>
        <taxon>Colwellia</taxon>
    </lineage>
</organism>
<keyword evidence="2" id="KW-0238">DNA-binding</keyword>
<evidence type="ECO:0000259" key="4">
    <source>
        <dbReference type="PROSITE" id="PS01124"/>
    </source>
</evidence>
<evidence type="ECO:0000256" key="1">
    <source>
        <dbReference type="ARBA" id="ARBA00023015"/>
    </source>
</evidence>
<protein>
    <recommendedName>
        <fullName evidence="4">HTH araC/xylS-type domain-containing protein</fullName>
    </recommendedName>
</protein>
<reference evidence="6" key="1">
    <citation type="journal article" date="2017" name="Proc. Natl. Acad. Sci. U.S.A.">
        <title>Simulation of Deepwater Horizon oil plume reveals substrate specialization within a complex community of hydrocarbon degraders.</title>
        <authorList>
            <person name="Hu P."/>
            <person name="Dubinsky E.A."/>
            <person name="Probst A.J."/>
            <person name="Wang J."/>
            <person name="Sieber C.M.K."/>
            <person name="Tom L.M."/>
            <person name="Gardinali P."/>
            <person name="Banfield J.F."/>
            <person name="Atlas R.M."/>
            <person name="Andersen G.L."/>
        </authorList>
    </citation>
    <scope>NUCLEOTIDE SEQUENCE [LARGE SCALE GENOMIC DNA]</scope>
</reference>
<dbReference type="PANTHER" id="PTHR47894:SF1">
    <property type="entry name" value="HTH-TYPE TRANSCRIPTIONAL REGULATOR VQSM"/>
    <property type="match status" value="1"/>
</dbReference>
<sequence>MSSDQHQYVSVNDCILPTQVLAILLDVVTENSNTREFEVLEGTGLRPKDIRLSTSLIKYHQVQQIIGNALKYCPISGLGFEVGKQENPSTWGLLGFAMMSAATLADALIIAKRYMAAGPSLIDLDFEHNSNKNEFSFRANTINAKNNMVPFIMEELSLSITSVFSIMLNQPFRFNKVELSYNRPSYGHLYDQYLGCPIEYNCASNKLVFDGKYLDCKMAASNPVSAGLTESLCAQSIEKQLQKGDIGSDIKRILIRTPGAFPTMELVAEELGMSPRSLRRKLTELDSSFQAIFDEVRMKMAIQYLQNSETSLDDISEFIGFSDYNNFRKAFKRWTGHPPTFYRS</sequence>
<accession>A0A1Y5EJJ5</accession>
<dbReference type="PANTHER" id="PTHR47894">
    <property type="entry name" value="HTH-TYPE TRANSCRIPTIONAL REGULATOR GADX"/>
    <property type="match status" value="1"/>
</dbReference>
<dbReference type="SUPFAM" id="SSF46689">
    <property type="entry name" value="Homeodomain-like"/>
    <property type="match status" value="1"/>
</dbReference>
<evidence type="ECO:0000256" key="2">
    <source>
        <dbReference type="ARBA" id="ARBA00023125"/>
    </source>
</evidence>
<evidence type="ECO:0000313" key="5">
    <source>
        <dbReference type="EMBL" id="OUR82600.1"/>
    </source>
</evidence>
<dbReference type="Pfam" id="PF12833">
    <property type="entry name" value="HTH_18"/>
    <property type="match status" value="1"/>
</dbReference>
<name>A0A1Y5EJJ5_COLPS</name>
<keyword evidence="3" id="KW-0804">Transcription</keyword>
<comment type="caution">
    <text evidence="5">The sequence shown here is derived from an EMBL/GenBank/DDBJ whole genome shotgun (WGS) entry which is preliminary data.</text>
</comment>
<feature type="domain" description="HTH araC/xylS-type" evidence="4">
    <location>
        <begin position="248"/>
        <end position="344"/>
    </location>
</feature>
<proteinExistence type="predicted"/>
<dbReference type="GO" id="GO:0000976">
    <property type="term" value="F:transcription cis-regulatory region binding"/>
    <property type="evidence" value="ECO:0007669"/>
    <property type="project" value="TreeGrafter"/>
</dbReference>
<dbReference type="PROSITE" id="PS01124">
    <property type="entry name" value="HTH_ARAC_FAMILY_2"/>
    <property type="match status" value="1"/>
</dbReference>
<dbReference type="Proteomes" id="UP000243053">
    <property type="component" value="Unassembled WGS sequence"/>
</dbReference>
<dbReference type="EMBL" id="MAAF01000038">
    <property type="protein sequence ID" value="OUR82600.1"/>
    <property type="molecule type" value="Genomic_DNA"/>
</dbReference>
<dbReference type="Pfam" id="PF12625">
    <property type="entry name" value="Arabinose_bd"/>
    <property type="match status" value="1"/>
</dbReference>
<dbReference type="GO" id="GO:0005829">
    <property type="term" value="C:cytosol"/>
    <property type="evidence" value="ECO:0007669"/>
    <property type="project" value="TreeGrafter"/>
</dbReference>
<dbReference type="InterPro" id="IPR009057">
    <property type="entry name" value="Homeodomain-like_sf"/>
</dbReference>
<dbReference type="AlphaFoldDB" id="A0A1Y5EJJ5"/>
<dbReference type="GO" id="GO:0003700">
    <property type="term" value="F:DNA-binding transcription factor activity"/>
    <property type="evidence" value="ECO:0007669"/>
    <property type="project" value="InterPro"/>
</dbReference>
<gene>
    <name evidence="5" type="ORF">A9Q75_05465</name>
</gene>
<keyword evidence="1" id="KW-0805">Transcription regulation</keyword>
<dbReference type="InterPro" id="IPR018060">
    <property type="entry name" value="HTH_AraC"/>
</dbReference>
<evidence type="ECO:0000256" key="3">
    <source>
        <dbReference type="ARBA" id="ARBA00023163"/>
    </source>
</evidence>